<dbReference type="SUPFAM" id="SSF82282">
    <property type="entry name" value="Homocysteine S-methyltransferase"/>
    <property type="match status" value="1"/>
</dbReference>
<dbReference type="Gene3D" id="3.20.20.330">
    <property type="entry name" value="Homocysteine-binding-like domain"/>
    <property type="match status" value="1"/>
</dbReference>
<dbReference type="GO" id="GO:0009086">
    <property type="term" value="P:methionine biosynthetic process"/>
    <property type="evidence" value="ECO:0007669"/>
    <property type="project" value="InterPro"/>
</dbReference>
<evidence type="ECO:0000313" key="4">
    <source>
        <dbReference type="EMBL" id="VAV91956.1"/>
    </source>
</evidence>
<dbReference type="InterPro" id="IPR036589">
    <property type="entry name" value="HCY_dom_sf"/>
</dbReference>
<dbReference type="EMBL" id="UOEG01000084">
    <property type="protein sequence ID" value="VAV91956.1"/>
    <property type="molecule type" value="Genomic_DNA"/>
</dbReference>
<evidence type="ECO:0000256" key="2">
    <source>
        <dbReference type="ARBA" id="ARBA00022679"/>
    </source>
</evidence>
<dbReference type="GO" id="GO:0008270">
    <property type="term" value="F:zinc ion binding"/>
    <property type="evidence" value="ECO:0007669"/>
    <property type="project" value="InterPro"/>
</dbReference>
<evidence type="ECO:0000256" key="1">
    <source>
        <dbReference type="ARBA" id="ARBA00022603"/>
    </source>
</evidence>
<gene>
    <name evidence="4" type="ORF">MNBD_ALPHA07-1957</name>
</gene>
<protein>
    <submittedName>
        <fullName evidence="4">Homocysteine S-methyltransferase</fullName>
        <ecNumber evidence="4">2.1.1.10</ecNumber>
    </submittedName>
</protein>
<dbReference type="PIRSF" id="PIRSF037505">
    <property type="entry name" value="Betaine_HMT"/>
    <property type="match status" value="1"/>
</dbReference>
<dbReference type="InterPro" id="IPR017226">
    <property type="entry name" value="BHMT-like"/>
</dbReference>
<accession>A0A3B0RTZ5</accession>
<name>A0A3B0RTZ5_9ZZZZ</name>
<reference evidence="4" key="1">
    <citation type="submission" date="2018-06" db="EMBL/GenBank/DDBJ databases">
        <authorList>
            <person name="Zhirakovskaya E."/>
        </authorList>
    </citation>
    <scope>NUCLEOTIDE SEQUENCE</scope>
</reference>
<keyword evidence="2 4" id="KW-0808">Transferase</keyword>
<dbReference type="PANTHER" id="PTHR11103">
    <property type="entry name" value="SLR1189 PROTEIN"/>
    <property type="match status" value="1"/>
</dbReference>
<dbReference type="AlphaFoldDB" id="A0A3B0RTZ5"/>
<dbReference type="PROSITE" id="PS50970">
    <property type="entry name" value="HCY"/>
    <property type="match status" value="1"/>
</dbReference>
<evidence type="ECO:0000259" key="3">
    <source>
        <dbReference type="PROSITE" id="PS50970"/>
    </source>
</evidence>
<keyword evidence="1 4" id="KW-0489">Methyltransferase</keyword>
<dbReference type="GO" id="GO:0008168">
    <property type="term" value="F:methyltransferase activity"/>
    <property type="evidence" value="ECO:0007669"/>
    <property type="project" value="UniProtKB-KW"/>
</dbReference>
<dbReference type="InterPro" id="IPR003726">
    <property type="entry name" value="HCY_dom"/>
</dbReference>
<dbReference type="Pfam" id="PF02574">
    <property type="entry name" value="S-methyl_trans"/>
    <property type="match status" value="1"/>
</dbReference>
<organism evidence="4">
    <name type="scientific">hydrothermal vent metagenome</name>
    <dbReference type="NCBI Taxonomy" id="652676"/>
    <lineage>
        <taxon>unclassified sequences</taxon>
        <taxon>metagenomes</taxon>
        <taxon>ecological metagenomes</taxon>
    </lineage>
</organism>
<dbReference type="EC" id="2.1.1.10" evidence="4"/>
<sequence>MNGYGHEAGKTQMTKITLLDGSIGQELVTRAGAKPSPLWSTAVMIEHPDLVRAVHGDYFSAGATIATTNSYAVHRDRLERAGLLEKFAELIEAALGGAETARADHGAGRIAGALGPLGASYRPDICPPPEQAAPLYAELVAMMDARVDLFLIETAASVAQAEGALRGTAGATKPVWLSVTVRDDDGTRLRSDEALEELAGVVAHYAPEAVLINCSRPEAVAAGLDILRGFGLPFGAYANGFTGINDAFLKDAPTVDVLEQRSDLGPAAYAEFAMGWVGQGATIVGGCCEVGPTHIAELARQLSLAGHQIV</sequence>
<feature type="domain" description="Hcy-binding" evidence="3">
    <location>
        <begin position="5"/>
        <end position="302"/>
    </location>
</feature>
<dbReference type="GO" id="GO:0032259">
    <property type="term" value="P:methylation"/>
    <property type="evidence" value="ECO:0007669"/>
    <property type="project" value="UniProtKB-KW"/>
</dbReference>
<proteinExistence type="predicted"/>
<dbReference type="PANTHER" id="PTHR11103:SF18">
    <property type="entry name" value="SLR1189 PROTEIN"/>
    <property type="match status" value="1"/>
</dbReference>